<evidence type="ECO:0000256" key="1">
    <source>
        <dbReference type="ARBA" id="ARBA00004141"/>
    </source>
</evidence>
<comment type="similarity">
    <text evidence="2">Belongs to the TMEM86 family.</text>
</comment>
<comment type="subcellular location">
    <subcellularLocation>
        <location evidence="1">Membrane</location>
        <topology evidence="1">Multi-pass membrane protein</topology>
    </subcellularLocation>
</comment>
<keyword evidence="5 6" id="KW-0472">Membrane</keyword>
<keyword evidence="4 6" id="KW-1133">Transmembrane helix</keyword>
<proteinExistence type="inferred from homology"/>
<evidence type="ECO:0000256" key="4">
    <source>
        <dbReference type="ARBA" id="ARBA00022989"/>
    </source>
</evidence>
<evidence type="ECO:0000256" key="5">
    <source>
        <dbReference type="ARBA" id="ARBA00023136"/>
    </source>
</evidence>
<dbReference type="GO" id="GO:0016020">
    <property type="term" value="C:membrane"/>
    <property type="evidence" value="ECO:0007669"/>
    <property type="project" value="UniProtKB-SubCell"/>
</dbReference>
<organism evidence="7 8">
    <name type="scientific">Alkalicaulis satelles</name>
    <dbReference type="NCBI Taxonomy" id="2609175"/>
    <lineage>
        <taxon>Bacteria</taxon>
        <taxon>Pseudomonadati</taxon>
        <taxon>Pseudomonadota</taxon>
        <taxon>Alphaproteobacteria</taxon>
        <taxon>Maricaulales</taxon>
        <taxon>Maricaulaceae</taxon>
        <taxon>Alkalicaulis</taxon>
    </lineage>
</organism>
<evidence type="ECO:0000313" key="8">
    <source>
        <dbReference type="Proteomes" id="UP000325122"/>
    </source>
</evidence>
<dbReference type="EMBL" id="VWOJ01000002">
    <property type="protein sequence ID" value="KAA5803493.1"/>
    <property type="molecule type" value="Genomic_DNA"/>
</dbReference>
<feature type="transmembrane region" description="Helical" evidence="6">
    <location>
        <begin position="119"/>
        <end position="139"/>
    </location>
</feature>
<feature type="transmembrane region" description="Helical" evidence="6">
    <location>
        <begin position="204"/>
        <end position="223"/>
    </location>
</feature>
<protein>
    <submittedName>
        <fullName evidence="7">Lysoplasmalogenase</fullName>
    </submittedName>
</protein>
<dbReference type="RefSeq" id="WP_150022761.1">
    <property type="nucleotide sequence ID" value="NZ_VWOJ01000002.1"/>
</dbReference>
<dbReference type="PANTHER" id="PTHR31885:SF6">
    <property type="entry name" value="GH04784P"/>
    <property type="match status" value="1"/>
</dbReference>
<evidence type="ECO:0000256" key="6">
    <source>
        <dbReference type="SAM" id="Phobius"/>
    </source>
</evidence>
<evidence type="ECO:0000313" key="7">
    <source>
        <dbReference type="EMBL" id="KAA5803493.1"/>
    </source>
</evidence>
<reference evidence="7 8" key="1">
    <citation type="submission" date="2019-09" db="EMBL/GenBank/DDBJ databases">
        <authorList>
            <person name="Kevbrin V."/>
            <person name="Grouzdev D.S."/>
        </authorList>
    </citation>
    <scope>NUCLEOTIDE SEQUENCE [LARGE SCALE GENOMIC DNA]</scope>
    <source>
        <strain evidence="7 8">G-192</strain>
    </source>
</reference>
<dbReference type="GO" id="GO:0016787">
    <property type="term" value="F:hydrolase activity"/>
    <property type="evidence" value="ECO:0007669"/>
    <property type="project" value="TreeGrafter"/>
</dbReference>
<evidence type="ECO:0000256" key="3">
    <source>
        <dbReference type="ARBA" id="ARBA00022692"/>
    </source>
</evidence>
<dbReference type="Proteomes" id="UP000325122">
    <property type="component" value="Unassembled WGS sequence"/>
</dbReference>
<dbReference type="PANTHER" id="PTHR31885">
    <property type="entry name" value="GH04784P"/>
    <property type="match status" value="1"/>
</dbReference>
<accession>A0A5M6ZFG3</accession>
<gene>
    <name evidence="7" type="ORF">F1654_06715</name>
</gene>
<dbReference type="AlphaFoldDB" id="A0A5M6ZFG3"/>
<feature type="transmembrane region" description="Helical" evidence="6">
    <location>
        <begin position="40"/>
        <end position="60"/>
    </location>
</feature>
<feature type="transmembrane region" description="Helical" evidence="6">
    <location>
        <begin position="12"/>
        <end position="34"/>
    </location>
</feature>
<keyword evidence="3 6" id="KW-0812">Transmembrane</keyword>
<feature type="transmembrane region" description="Helical" evidence="6">
    <location>
        <begin position="145"/>
        <end position="166"/>
    </location>
</feature>
<evidence type="ECO:0000256" key="2">
    <source>
        <dbReference type="ARBA" id="ARBA00007375"/>
    </source>
</evidence>
<name>A0A5M6ZFG3_9PROT</name>
<keyword evidence="8" id="KW-1185">Reference proteome</keyword>
<sequence length="233" mass="24276">MTDRYAESEPLIPDWAGPVYLAVSLITSMIYFGLDTFTASTSGLLAITKALSIVLLAAYAGFSRAPLLALALLASAGGDFALALTPPEREAGIAFFAAAHILYGVIFALAIIQRGWRPSGLAVAAGLAVFGAVMLIWLRPGMGELAAPASAYLGIILAMAILAGFVKGPRLILIGALVFIASDAIIAARWFGGTLQPDGFDWPAAMIWILYYGAQVALAVGIVRMKRMGAASA</sequence>
<feature type="transmembrane region" description="Helical" evidence="6">
    <location>
        <begin position="91"/>
        <end position="112"/>
    </location>
</feature>
<dbReference type="InterPro" id="IPR012506">
    <property type="entry name" value="TMEM86B-like"/>
</dbReference>
<comment type="caution">
    <text evidence="7">The sequence shown here is derived from an EMBL/GenBank/DDBJ whole genome shotgun (WGS) entry which is preliminary data.</text>
</comment>
<dbReference type="Pfam" id="PF07947">
    <property type="entry name" value="YhhN"/>
    <property type="match status" value="1"/>
</dbReference>
<feature type="transmembrane region" description="Helical" evidence="6">
    <location>
        <begin position="171"/>
        <end position="192"/>
    </location>
</feature>